<name>A0A075V5B1_9PSEU</name>
<dbReference type="eggNOG" id="ENOG5030IB2">
    <property type="taxonomic scope" value="Bacteria"/>
</dbReference>
<evidence type="ECO:0000313" key="4">
    <source>
        <dbReference type="Proteomes" id="UP000028492"/>
    </source>
</evidence>
<evidence type="ECO:0000259" key="2">
    <source>
        <dbReference type="Pfam" id="PF13649"/>
    </source>
</evidence>
<dbReference type="HOGENOM" id="CLU_1072918_0_0_11"/>
<gene>
    <name evidence="3" type="ORF">AJAP_38385</name>
</gene>
<keyword evidence="1" id="KW-0808">Transferase</keyword>
<sequence>MSGKPAPADKIRRLFPTFITRGKRFAVTAEDILQRVLVATGLRQPESRISADAQDYWHRPSGPRWSADSHWRDSSAFRGNDLWEKIGQEHLALFEAGARMAEFARPWKRIVEWGCGGGANAVRFAPRAGEFIGVDISTESLAECGKQVANACDTPFLPVTIEVAEPEAALGKIDGECDVFLSFYVFELIPTPEYGERLLRIAHELLAPGGLALIQIKYDAGTWRTRPRRRSYARGLADMTTYRIEEFWEIAVRWGFTPKAVHLVPRNELDERYAYFFLSNR</sequence>
<dbReference type="GO" id="GO:0016740">
    <property type="term" value="F:transferase activity"/>
    <property type="evidence" value="ECO:0007669"/>
    <property type="project" value="UniProtKB-KW"/>
</dbReference>
<dbReference type="SUPFAM" id="SSF53335">
    <property type="entry name" value="S-adenosyl-L-methionine-dependent methyltransferases"/>
    <property type="match status" value="1"/>
</dbReference>
<evidence type="ECO:0000313" key="3">
    <source>
        <dbReference type="EMBL" id="AIG80463.1"/>
    </source>
</evidence>
<dbReference type="InterPro" id="IPR029063">
    <property type="entry name" value="SAM-dependent_MTases_sf"/>
</dbReference>
<accession>A0A075V5B1</accession>
<evidence type="ECO:0000256" key="1">
    <source>
        <dbReference type="ARBA" id="ARBA00022679"/>
    </source>
</evidence>
<dbReference type="EMBL" id="CP008953">
    <property type="protein sequence ID" value="AIG80463.1"/>
    <property type="molecule type" value="Genomic_DNA"/>
</dbReference>
<dbReference type="RefSeq" id="WP_038520521.1">
    <property type="nucleotide sequence ID" value="NZ_CP008953.1"/>
</dbReference>
<dbReference type="Pfam" id="PF13649">
    <property type="entry name" value="Methyltransf_25"/>
    <property type="match status" value="1"/>
</dbReference>
<dbReference type="AlphaFoldDB" id="A0A075V5B1"/>
<dbReference type="Proteomes" id="UP000028492">
    <property type="component" value="Chromosome"/>
</dbReference>
<protein>
    <recommendedName>
        <fullName evidence="2">Methyltransferase domain-containing protein</fullName>
    </recommendedName>
</protein>
<dbReference type="Gene3D" id="3.40.50.150">
    <property type="entry name" value="Vaccinia Virus protein VP39"/>
    <property type="match status" value="1"/>
</dbReference>
<proteinExistence type="predicted"/>
<dbReference type="KEGG" id="aja:AJAP_38385"/>
<dbReference type="InterPro" id="IPR041698">
    <property type="entry name" value="Methyltransf_25"/>
</dbReference>
<dbReference type="CDD" id="cd02440">
    <property type="entry name" value="AdoMet_MTases"/>
    <property type="match status" value="1"/>
</dbReference>
<organism evidence="3 4">
    <name type="scientific">Amycolatopsis japonica</name>
    <dbReference type="NCBI Taxonomy" id="208439"/>
    <lineage>
        <taxon>Bacteria</taxon>
        <taxon>Bacillati</taxon>
        <taxon>Actinomycetota</taxon>
        <taxon>Actinomycetes</taxon>
        <taxon>Pseudonocardiales</taxon>
        <taxon>Pseudonocardiaceae</taxon>
        <taxon>Amycolatopsis</taxon>
        <taxon>Amycolatopsis japonica group</taxon>
    </lineage>
</organism>
<keyword evidence="4" id="KW-1185">Reference proteome</keyword>
<dbReference type="PANTHER" id="PTHR43861">
    <property type="entry name" value="TRANS-ACONITATE 2-METHYLTRANSFERASE-RELATED"/>
    <property type="match status" value="1"/>
</dbReference>
<feature type="domain" description="Methyltransferase" evidence="2">
    <location>
        <begin position="110"/>
        <end position="210"/>
    </location>
</feature>
<reference evidence="3 4" key="1">
    <citation type="journal article" date="2014" name="J. Biotechnol.">
        <title>Complete genome sequence of the actinobacterium Amycolatopsis japonica MG417-CF17(T) (=DSM 44213T) producing (S,S)-N,N'-ethylenediaminedisuccinic acid.</title>
        <authorList>
            <person name="Stegmann E."/>
            <person name="Albersmeier A."/>
            <person name="Spohn M."/>
            <person name="Gert H."/>
            <person name="Weber T."/>
            <person name="Wohlleben W."/>
            <person name="Kalinowski J."/>
            <person name="Ruckert C."/>
        </authorList>
    </citation>
    <scope>NUCLEOTIDE SEQUENCE [LARGE SCALE GENOMIC DNA]</scope>
    <source>
        <strain evidence="4">MG417-CF17 (DSM 44213)</strain>
    </source>
</reference>